<accession>A0A8S9XBQ2</accession>
<keyword evidence="14" id="KW-1185">Reference proteome</keyword>
<feature type="transmembrane region" description="Helical" evidence="10">
    <location>
        <begin position="517"/>
        <end position="538"/>
    </location>
</feature>
<feature type="domain" description="Polycystin cation channel PKD1/PKD2" evidence="11">
    <location>
        <begin position="421"/>
        <end position="642"/>
    </location>
</feature>
<dbReference type="InterPro" id="IPR046791">
    <property type="entry name" value="Polycystin_dom"/>
</dbReference>
<evidence type="ECO:0000256" key="6">
    <source>
        <dbReference type="ARBA" id="ARBA00023180"/>
    </source>
</evidence>
<dbReference type="PANTHER" id="PTHR10877">
    <property type="entry name" value="POLYCYSTIN FAMILY MEMBER"/>
    <property type="match status" value="1"/>
</dbReference>
<dbReference type="PRINTS" id="PR01433">
    <property type="entry name" value="POLYCYSTIN2"/>
</dbReference>
<dbReference type="InterPro" id="IPR051223">
    <property type="entry name" value="Polycystin"/>
</dbReference>
<dbReference type="EMBL" id="WIXP02000008">
    <property type="protein sequence ID" value="KAF6206500.1"/>
    <property type="molecule type" value="Genomic_DNA"/>
</dbReference>
<feature type="disulfide bond" evidence="8">
    <location>
        <begin position="288"/>
        <end position="301"/>
    </location>
</feature>
<dbReference type="OrthoDB" id="6595841at2759"/>
<keyword evidence="7" id="KW-0966">Cell projection</keyword>
<feature type="compositionally biased region" description="Basic and acidic residues" evidence="9">
    <location>
        <begin position="1"/>
        <end position="19"/>
    </location>
</feature>
<feature type="transmembrane region" description="Helical" evidence="10">
    <location>
        <begin position="175"/>
        <end position="193"/>
    </location>
</feature>
<evidence type="ECO:0000256" key="7">
    <source>
        <dbReference type="ARBA" id="ARBA00023273"/>
    </source>
</evidence>
<comment type="similarity">
    <text evidence="2">Belongs to the polycystin family.</text>
</comment>
<evidence type="ECO:0000256" key="9">
    <source>
        <dbReference type="SAM" id="MobiDB-lite"/>
    </source>
</evidence>
<evidence type="ECO:0000313" key="13">
    <source>
        <dbReference type="EMBL" id="KAF6206500.1"/>
    </source>
</evidence>
<dbReference type="Gene3D" id="1.20.120.350">
    <property type="entry name" value="Voltage-gated potassium channels. Chain C"/>
    <property type="match status" value="1"/>
</dbReference>
<dbReference type="Proteomes" id="UP000466442">
    <property type="component" value="Unassembled WGS sequence"/>
</dbReference>
<proteinExistence type="inferred from homology"/>
<protein>
    <recommendedName>
        <fullName evidence="15">Polycystin cation channel PKD1/PKD2 domain-containing protein</fullName>
    </recommendedName>
</protein>
<dbReference type="GO" id="GO:0060170">
    <property type="term" value="C:ciliary membrane"/>
    <property type="evidence" value="ECO:0007669"/>
    <property type="project" value="UniProtKB-SubCell"/>
</dbReference>
<keyword evidence="5 10" id="KW-0472">Membrane</keyword>
<dbReference type="InterPro" id="IPR027359">
    <property type="entry name" value="Volt_channel_dom_sf"/>
</dbReference>
<evidence type="ECO:0000256" key="2">
    <source>
        <dbReference type="ARBA" id="ARBA00007200"/>
    </source>
</evidence>
<evidence type="ECO:0000256" key="4">
    <source>
        <dbReference type="ARBA" id="ARBA00022989"/>
    </source>
</evidence>
<keyword evidence="4 10" id="KW-1133">Transmembrane helix</keyword>
<dbReference type="SUPFAM" id="SSF81324">
    <property type="entry name" value="Voltage-gated potassium channels"/>
    <property type="match status" value="1"/>
</dbReference>
<dbReference type="AlphaFoldDB" id="A0A8S9XBQ2"/>
<evidence type="ECO:0000259" key="11">
    <source>
        <dbReference type="Pfam" id="PF08016"/>
    </source>
</evidence>
<feature type="transmembrane region" description="Helical" evidence="10">
    <location>
        <begin position="466"/>
        <end position="487"/>
    </location>
</feature>
<feature type="region of interest" description="Disordered" evidence="9">
    <location>
        <begin position="72"/>
        <end position="112"/>
    </location>
</feature>
<evidence type="ECO:0000256" key="5">
    <source>
        <dbReference type="ARBA" id="ARBA00023136"/>
    </source>
</evidence>
<dbReference type="InterPro" id="IPR003915">
    <property type="entry name" value="PKD_2"/>
</dbReference>
<evidence type="ECO:0000313" key="14">
    <source>
        <dbReference type="Proteomes" id="UP000466442"/>
    </source>
</evidence>
<dbReference type="Pfam" id="PF08016">
    <property type="entry name" value="PKD_channel"/>
    <property type="match status" value="1"/>
</dbReference>
<feature type="domain" description="Polycystin" evidence="12">
    <location>
        <begin position="225"/>
        <end position="419"/>
    </location>
</feature>
<evidence type="ECO:0000256" key="3">
    <source>
        <dbReference type="ARBA" id="ARBA00022692"/>
    </source>
</evidence>
<evidence type="ECO:0000259" key="12">
    <source>
        <dbReference type="Pfam" id="PF20519"/>
    </source>
</evidence>
<evidence type="ECO:0000256" key="1">
    <source>
        <dbReference type="ARBA" id="ARBA00004272"/>
    </source>
</evidence>
<feature type="transmembrane region" description="Helical" evidence="10">
    <location>
        <begin position="425"/>
        <end position="446"/>
    </location>
</feature>
<evidence type="ECO:0008006" key="15">
    <source>
        <dbReference type="Google" id="ProtNLM"/>
    </source>
</evidence>
<dbReference type="PANTHER" id="PTHR10877:SF183">
    <property type="entry name" value="AT14535P-RELATED"/>
    <property type="match status" value="1"/>
</dbReference>
<comment type="caution">
    <text evidence="13">The sequence shown here is derived from an EMBL/GenBank/DDBJ whole genome shotgun (WGS) entry which is preliminary data.</text>
</comment>
<dbReference type="GO" id="GO:0005509">
    <property type="term" value="F:calcium ion binding"/>
    <property type="evidence" value="ECO:0007669"/>
    <property type="project" value="InterPro"/>
</dbReference>
<feature type="transmembrane region" description="Helical" evidence="10">
    <location>
        <begin position="586"/>
        <end position="607"/>
    </location>
</feature>
<dbReference type="GO" id="GO:0050982">
    <property type="term" value="P:detection of mechanical stimulus"/>
    <property type="evidence" value="ECO:0007669"/>
    <property type="project" value="TreeGrafter"/>
</dbReference>
<dbReference type="Pfam" id="PF20519">
    <property type="entry name" value="Polycystin_dom"/>
    <property type="match status" value="1"/>
</dbReference>
<dbReference type="Gene3D" id="1.10.287.70">
    <property type="match status" value="1"/>
</dbReference>
<feature type="region of interest" description="Disordered" evidence="9">
    <location>
        <begin position="1"/>
        <end position="39"/>
    </location>
</feature>
<evidence type="ECO:0000256" key="8">
    <source>
        <dbReference type="PIRSR" id="PIRSR603915-2"/>
    </source>
</evidence>
<keyword evidence="6" id="KW-0325">Glycoprotein</keyword>
<organism evidence="13 14">
    <name type="scientific">Apolygus lucorum</name>
    <name type="common">Small green plant bug</name>
    <name type="synonym">Lygocoris lucorum</name>
    <dbReference type="NCBI Taxonomy" id="248454"/>
    <lineage>
        <taxon>Eukaryota</taxon>
        <taxon>Metazoa</taxon>
        <taxon>Ecdysozoa</taxon>
        <taxon>Arthropoda</taxon>
        <taxon>Hexapoda</taxon>
        <taxon>Insecta</taxon>
        <taxon>Pterygota</taxon>
        <taxon>Neoptera</taxon>
        <taxon>Paraneoptera</taxon>
        <taxon>Hemiptera</taxon>
        <taxon>Heteroptera</taxon>
        <taxon>Panheteroptera</taxon>
        <taxon>Cimicomorpha</taxon>
        <taxon>Miridae</taxon>
        <taxon>Mirini</taxon>
        <taxon>Apolygus</taxon>
    </lineage>
</organism>
<name>A0A8S9XBQ2_APOLU</name>
<comment type="subcellular location">
    <subcellularLocation>
        <location evidence="1">Cell projection</location>
        <location evidence="1">Cilium membrane</location>
        <topology evidence="1">Multi-pass membrane protein</topology>
    </subcellularLocation>
</comment>
<feature type="compositionally biased region" description="Basic and acidic residues" evidence="9">
    <location>
        <begin position="82"/>
        <end position="110"/>
    </location>
</feature>
<feature type="transmembrane region" description="Helical" evidence="10">
    <location>
        <begin position="619"/>
        <end position="642"/>
    </location>
</feature>
<dbReference type="InterPro" id="IPR013122">
    <property type="entry name" value="PKD1_2_channel"/>
</dbReference>
<feature type="transmembrane region" description="Helical" evidence="10">
    <location>
        <begin position="558"/>
        <end position="579"/>
    </location>
</feature>
<keyword evidence="3 10" id="KW-0812">Transmembrane</keyword>
<gene>
    <name evidence="13" type="ORF">GE061_017733</name>
</gene>
<sequence length="805" mass="91553">MSHQEMGDSAKEKIEDVKPAEITSHSGRVDGSGDFPPADVFFEPGKTFFGAKPAGTTLPGDTVLPTVVPLFAEPPMDADPEEPPKEPPKEGKKEKKEKREKGQEPDDKIIRKTAAVDSKVQAKMSRTNLGMAEKTTAAKPGSERSGIPAGGFLQTGDIAMHIGQTEYILLTVRDFFLYSILVTVVTVIAVASMPTSRYYYHDIFTHFLTDSNFKTESGLYKNFWDIRILDQIWDYWKGILIPLTYSGVNDRIAKTFAANLKEDHLMILENVVVVLPRIRQVRVRNDSCQVPEGFVYIFDSCHYFFSPELEDREPFGLGNGTLWTWQSDQVTKSSSVSGEISTYTGGGYFMDFSMKKEETLALYTEMWNNTWIDHGSRAIIVDVVGYTQRDNLFCIVTLLFEIPPSGGVITSGDIRIQKLLRYVSTLDFVVLGFEAALLVLLVYYTVEETVELIIIRLKYFKNPWNIFDFVILVLGYSTLAVGALRYFMVENELKGLRDAMRNHEFFSFHEVRKIQTAYEVLIGTLALGVWLKIFKYMYVVRPGAIVLRAFQKVRMELLALTLMLLLLVFGFAMFAHVIFGTHVEEFNSIGSSMFTLIALFSGGLYFYKNCEEARPMLAPAFFILYIFVVILLFLNWFAAAIVHGLKRAAKDFDATGDDEQVFLKDILRNALKKMFLICGYKRMYKKMDDEDRAYQDRPDYDIIINLLKRNGFGILERALFLKRHGISEENATIPKSKVDDVIADLNGMNKLYVEVEEHAKIMEQVDKIKKRLEILDHALSDMVVKVDVLVDKMKYQDEEAKSKAA</sequence>
<reference evidence="13" key="1">
    <citation type="journal article" date="2021" name="Mol. Ecol. Resour.">
        <title>Apolygus lucorum genome provides insights into omnivorousness and mesophyll feeding.</title>
        <authorList>
            <person name="Liu Y."/>
            <person name="Liu H."/>
            <person name="Wang H."/>
            <person name="Huang T."/>
            <person name="Liu B."/>
            <person name="Yang B."/>
            <person name="Yin L."/>
            <person name="Li B."/>
            <person name="Zhang Y."/>
            <person name="Zhang S."/>
            <person name="Jiang F."/>
            <person name="Zhang X."/>
            <person name="Ren Y."/>
            <person name="Wang B."/>
            <person name="Wang S."/>
            <person name="Lu Y."/>
            <person name="Wu K."/>
            <person name="Fan W."/>
            <person name="Wang G."/>
        </authorList>
    </citation>
    <scope>NUCLEOTIDE SEQUENCE</scope>
    <source>
        <strain evidence="13">12Hb</strain>
    </source>
</reference>
<evidence type="ECO:0000256" key="10">
    <source>
        <dbReference type="SAM" id="Phobius"/>
    </source>
</evidence>
<dbReference type="GO" id="GO:0005262">
    <property type="term" value="F:calcium channel activity"/>
    <property type="evidence" value="ECO:0007669"/>
    <property type="project" value="TreeGrafter"/>
</dbReference>